<keyword evidence="2" id="KW-0964">Secreted</keyword>
<protein>
    <submittedName>
        <fullName evidence="6">Odorant-binding protein 1</fullName>
    </submittedName>
</protein>
<proteinExistence type="evidence at transcript level"/>
<dbReference type="CDD" id="cd23992">
    <property type="entry name" value="PBP_GOBP"/>
    <property type="match status" value="1"/>
</dbReference>
<dbReference type="GO" id="GO:0005549">
    <property type="term" value="F:odorant binding"/>
    <property type="evidence" value="ECO:0007669"/>
    <property type="project" value="InterPro"/>
</dbReference>
<dbReference type="SMART" id="SM00708">
    <property type="entry name" value="PhBP"/>
    <property type="match status" value="1"/>
</dbReference>
<feature type="signal peptide" evidence="5">
    <location>
        <begin position="1"/>
        <end position="16"/>
    </location>
</feature>
<dbReference type="Gene3D" id="1.10.238.20">
    <property type="entry name" value="Pheromone/general odorant binding protein domain"/>
    <property type="match status" value="1"/>
</dbReference>
<evidence type="ECO:0000256" key="1">
    <source>
        <dbReference type="ARBA" id="ARBA00004613"/>
    </source>
</evidence>
<keyword evidence="4" id="KW-1015">Disulfide bond</keyword>
<dbReference type="RefSeq" id="XP_019879814.1">
    <property type="nucleotide sequence ID" value="XM_020024255.2"/>
</dbReference>
<reference evidence="6" key="1">
    <citation type="submission" date="2020-03" db="EMBL/GenBank/DDBJ databases">
        <title>Identification of odorant-binding proteins (OBPs) in Aethina tumida.</title>
        <authorList>
            <person name="Cilia G."/>
            <person name="Marzoli F."/>
            <person name="Cardaio I."/>
            <person name="Ellis J.D."/>
            <person name="Nanetti A."/>
        </authorList>
    </citation>
    <scope>NUCLEOTIDE SEQUENCE</scope>
</reference>
<feature type="chain" id="PRO_5027113331" evidence="5">
    <location>
        <begin position="17"/>
        <end position="148"/>
    </location>
</feature>
<keyword evidence="3 5" id="KW-0732">Signal</keyword>
<name>A0A6M3W053_AETTU</name>
<evidence type="ECO:0000313" key="6">
    <source>
        <dbReference type="EMBL" id="QJF45546.1"/>
    </source>
</evidence>
<dbReference type="AlphaFoldDB" id="A0A6M3W053"/>
<comment type="subcellular location">
    <subcellularLocation>
        <location evidence="1">Secreted</location>
    </subcellularLocation>
</comment>
<evidence type="ECO:0000256" key="4">
    <source>
        <dbReference type="ARBA" id="ARBA00023157"/>
    </source>
</evidence>
<evidence type="ECO:0000256" key="2">
    <source>
        <dbReference type="ARBA" id="ARBA00022525"/>
    </source>
</evidence>
<dbReference type="SMR" id="A0A6M3W053"/>
<dbReference type="OrthoDB" id="6595846at2759"/>
<dbReference type="Pfam" id="PF01395">
    <property type="entry name" value="PBP_GOBP"/>
    <property type="match status" value="1"/>
</dbReference>
<accession>A0A6M3W053</accession>
<organism evidence="6">
    <name type="scientific">Aethina tumida</name>
    <name type="common">Small hive beetle</name>
    <dbReference type="NCBI Taxonomy" id="116153"/>
    <lineage>
        <taxon>Eukaryota</taxon>
        <taxon>Metazoa</taxon>
        <taxon>Ecdysozoa</taxon>
        <taxon>Arthropoda</taxon>
        <taxon>Hexapoda</taxon>
        <taxon>Insecta</taxon>
        <taxon>Pterygota</taxon>
        <taxon>Neoptera</taxon>
        <taxon>Endopterygota</taxon>
        <taxon>Coleoptera</taxon>
        <taxon>Polyphaga</taxon>
        <taxon>Cucujiformia</taxon>
        <taxon>Nitidulidae</taxon>
        <taxon>Nitidulinae</taxon>
        <taxon>Aethina</taxon>
    </lineage>
</organism>
<sequence length="148" mass="15979">MKTFVVLFSLLALTNAVSREFVENFMNKLQEVGEKCAEETNATDDDVAALIAHTMPESHNGKCMILCFNVAFHLQKPDGTPDKEGSIASLEPLKADDPEMHAKVLKIFMTCGQKTAVDADPCMTAAHLAECATLEGKAAGLSADMFEV</sequence>
<evidence type="ECO:0000256" key="3">
    <source>
        <dbReference type="ARBA" id="ARBA00022729"/>
    </source>
</evidence>
<dbReference type="KEGG" id="atd:109607786"/>
<dbReference type="SUPFAM" id="SSF47565">
    <property type="entry name" value="Insect pheromone/odorant-binding proteins"/>
    <property type="match status" value="1"/>
</dbReference>
<evidence type="ECO:0000256" key="5">
    <source>
        <dbReference type="SAM" id="SignalP"/>
    </source>
</evidence>
<dbReference type="EMBL" id="MT211982">
    <property type="protein sequence ID" value="QJF45546.1"/>
    <property type="molecule type" value="mRNA"/>
</dbReference>
<dbReference type="InterPro" id="IPR036728">
    <property type="entry name" value="PBP_GOBP_sf"/>
</dbReference>
<dbReference type="GeneID" id="109607786"/>
<dbReference type="InterPro" id="IPR006170">
    <property type="entry name" value="PBP/GOBP"/>
</dbReference>
<dbReference type="FunFam" id="1.10.238.20:FF:000006">
    <property type="entry name" value="Odorant binding protein 15"/>
    <property type="match status" value="1"/>
</dbReference>
<dbReference type="GO" id="GO:0005576">
    <property type="term" value="C:extracellular region"/>
    <property type="evidence" value="ECO:0007669"/>
    <property type="project" value="UniProtKB-SubCell"/>
</dbReference>